<evidence type="ECO:0000256" key="7">
    <source>
        <dbReference type="ARBA" id="ARBA00022777"/>
    </source>
</evidence>
<evidence type="ECO:0000256" key="6">
    <source>
        <dbReference type="ARBA" id="ARBA00022741"/>
    </source>
</evidence>
<dbReference type="PRINTS" id="PR00094">
    <property type="entry name" value="ADENYLTKNASE"/>
</dbReference>
<comment type="subcellular location">
    <subcellularLocation>
        <location evidence="1">Cytoplasm</location>
    </subcellularLocation>
</comment>
<evidence type="ECO:0000256" key="9">
    <source>
        <dbReference type="ARBA" id="ARBA00022975"/>
    </source>
</evidence>
<dbReference type="Pfam" id="PF00406">
    <property type="entry name" value="ADK"/>
    <property type="match status" value="1"/>
</dbReference>
<dbReference type="InterPro" id="IPR006266">
    <property type="entry name" value="UMP_CMP_kinase"/>
</dbReference>
<dbReference type="InterPro" id="IPR000850">
    <property type="entry name" value="Adenylat/UMP-CMP_kin"/>
</dbReference>
<dbReference type="EC" id="2.7.4.3" evidence="3"/>
<dbReference type="GO" id="GO:0005737">
    <property type="term" value="C:cytoplasm"/>
    <property type="evidence" value="ECO:0007669"/>
    <property type="project" value="UniProtKB-SubCell"/>
</dbReference>
<keyword evidence="6" id="KW-0547">Nucleotide-binding</keyword>
<comment type="caution">
    <text evidence="14">The sequence shown here is derived from an EMBL/GenBank/DDBJ whole genome shotgun (WGS) entry which is preliminary data.</text>
</comment>
<evidence type="ECO:0000313" key="14">
    <source>
        <dbReference type="EMBL" id="KAJ8440904.1"/>
    </source>
</evidence>
<keyword evidence="10" id="KW-0539">Nucleus</keyword>
<dbReference type="InterPro" id="IPR027417">
    <property type="entry name" value="P-loop_NTPase"/>
</dbReference>
<reference evidence="14" key="1">
    <citation type="submission" date="2022-04" db="EMBL/GenBank/DDBJ databases">
        <title>Carnegiea gigantea Genome sequencing and assembly v2.</title>
        <authorList>
            <person name="Copetti D."/>
            <person name="Sanderson M.J."/>
            <person name="Burquez A."/>
            <person name="Wojciechowski M.F."/>
        </authorList>
    </citation>
    <scope>NUCLEOTIDE SEQUENCE</scope>
    <source>
        <strain evidence="14">SGP5-SGP5p</strain>
        <tissue evidence="14">Aerial part</tissue>
    </source>
</reference>
<evidence type="ECO:0000256" key="8">
    <source>
        <dbReference type="ARBA" id="ARBA00022840"/>
    </source>
</evidence>
<evidence type="ECO:0000256" key="4">
    <source>
        <dbReference type="ARBA" id="ARBA00022490"/>
    </source>
</evidence>
<dbReference type="InterPro" id="IPR033690">
    <property type="entry name" value="Adenylat_kinase_CS"/>
</dbReference>
<dbReference type="GO" id="GO:0006207">
    <property type="term" value="P:'de novo' pyrimidine nucleobase biosynthetic process"/>
    <property type="evidence" value="ECO:0007669"/>
    <property type="project" value="InterPro"/>
</dbReference>
<keyword evidence="8" id="KW-0067">ATP-binding</keyword>
<protein>
    <recommendedName>
        <fullName evidence="3">adenylate kinase</fullName>
        <ecNumber evidence="3">2.7.4.3</ecNumber>
    </recommendedName>
    <alternativeName>
        <fullName evidence="11">ATP:AMP phosphotransferase</fullName>
    </alternativeName>
</protein>
<evidence type="ECO:0000256" key="5">
    <source>
        <dbReference type="ARBA" id="ARBA00022679"/>
    </source>
</evidence>
<evidence type="ECO:0000256" key="10">
    <source>
        <dbReference type="ARBA" id="ARBA00023242"/>
    </source>
</evidence>
<proteinExistence type="inferred from homology"/>
<comment type="similarity">
    <text evidence="2 13">Belongs to the adenylate kinase family.</text>
</comment>
<keyword evidence="7 13" id="KW-0418">Kinase</keyword>
<evidence type="ECO:0000256" key="12">
    <source>
        <dbReference type="ARBA" id="ARBA00048116"/>
    </source>
</evidence>
<evidence type="ECO:0000256" key="2">
    <source>
        <dbReference type="ARBA" id="ARBA00007220"/>
    </source>
</evidence>
<sequence>MNANADMISTIGGPGSGKGTQCSKIVEHFGFTHLSAGELLESEVKSGSETGKMIQEYKKEGNLVPSEIVVKLLQQAMQRSGNNKFLLDGFPRNEENRVAAEKILKIQPIVVLVFECSEEEMIRRVLHRNQGRVDDNIDTLKKRLKVYKESTLPVVDYFANMGKVRKIDAERSIEEVFESVKDILSELGIKNHEGERTVNAQAV</sequence>
<evidence type="ECO:0000256" key="1">
    <source>
        <dbReference type="ARBA" id="ARBA00004496"/>
    </source>
</evidence>
<evidence type="ECO:0000256" key="13">
    <source>
        <dbReference type="RuleBase" id="RU003330"/>
    </source>
</evidence>
<dbReference type="EMBL" id="JAKOGI010000182">
    <property type="protein sequence ID" value="KAJ8440904.1"/>
    <property type="molecule type" value="Genomic_DNA"/>
</dbReference>
<dbReference type="CDD" id="cd01428">
    <property type="entry name" value="ADK"/>
    <property type="match status" value="1"/>
</dbReference>
<evidence type="ECO:0000256" key="3">
    <source>
        <dbReference type="ARBA" id="ARBA00012955"/>
    </source>
</evidence>
<dbReference type="GO" id="GO:0006221">
    <property type="term" value="P:pyrimidine nucleotide biosynthetic process"/>
    <property type="evidence" value="ECO:0007669"/>
    <property type="project" value="UniProtKB-KW"/>
</dbReference>
<evidence type="ECO:0000313" key="15">
    <source>
        <dbReference type="Proteomes" id="UP001153076"/>
    </source>
</evidence>
<keyword evidence="15" id="KW-1185">Reference proteome</keyword>
<dbReference type="GO" id="GO:0004017">
    <property type="term" value="F:AMP kinase activity"/>
    <property type="evidence" value="ECO:0007669"/>
    <property type="project" value="UniProtKB-EC"/>
</dbReference>
<keyword evidence="5 13" id="KW-0808">Transferase</keyword>
<gene>
    <name evidence="14" type="ORF">Cgig2_022760</name>
</gene>
<organism evidence="14 15">
    <name type="scientific">Carnegiea gigantea</name>
    <dbReference type="NCBI Taxonomy" id="171969"/>
    <lineage>
        <taxon>Eukaryota</taxon>
        <taxon>Viridiplantae</taxon>
        <taxon>Streptophyta</taxon>
        <taxon>Embryophyta</taxon>
        <taxon>Tracheophyta</taxon>
        <taxon>Spermatophyta</taxon>
        <taxon>Magnoliopsida</taxon>
        <taxon>eudicotyledons</taxon>
        <taxon>Gunneridae</taxon>
        <taxon>Pentapetalae</taxon>
        <taxon>Caryophyllales</taxon>
        <taxon>Cactineae</taxon>
        <taxon>Cactaceae</taxon>
        <taxon>Cactoideae</taxon>
        <taxon>Echinocereeae</taxon>
        <taxon>Carnegiea</taxon>
    </lineage>
</organism>
<keyword evidence="4" id="KW-0963">Cytoplasm</keyword>
<dbReference type="SUPFAM" id="SSF52540">
    <property type="entry name" value="P-loop containing nucleoside triphosphate hydrolases"/>
    <property type="match status" value="1"/>
</dbReference>
<dbReference type="Proteomes" id="UP001153076">
    <property type="component" value="Unassembled WGS sequence"/>
</dbReference>
<dbReference type="FunFam" id="3.40.50.300:FF:000315">
    <property type="entry name" value="Adenylate kinase 1"/>
    <property type="match status" value="1"/>
</dbReference>
<dbReference type="GO" id="GO:0005524">
    <property type="term" value="F:ATP binding"/>
    <property type="evidence" value="ECO:0007669"/>
    <property type="project" value="UniProtKB-KW"/>
</dbReference>
<dbReference type="Gene3D" id="3.40.50.300">
    <property type="entry name" value="P-loop containing nucleotide triphosphate hydrolases"/>
    <property type="match status" value="1"/>
</dbReference>
<comment type="catalytic activity">
    <reaction evidence="12">
        <text>UMP + ATP = UDP + ADP</text>
        <dbReference type="Rhea" id="RHEA:24400"/>
        <dbReference type="ChEBI" id="CHEBI:30616"/>
        <dbReference type="ChEBI" id="CHEBI:57865"/>
        <dbReference type="ChEBI" id="CHEBI:58223"/>
        <dbReference type="ChEBI" id="CHEBI:456216"/>
        <dbReference type="EC" id="2.7.4.14"/>
    </reaction>
</comment>
<accession>A0A9Q1KDG1</accession>
<dbReference type="AlphaFoldDB" id="A0A9Q1KDG1"/>
<keyword evidence="9" id="KW-0665">Pyrimidine biosynthesis</keyword>
<name>A0A9Q1KDG1_9CARY</name>
<dbReference type="OrthoDB" id="442176at2759"/>
<dbReference type="PROSITE" id="PS00113">
    <property type="entry name" value="ADENYLATE_KINASE"/>
    <property type="match status" value="1"/>
</dbReference>
<evidence type="ECO:0000256" key="11">
    <source>
        <dbReference type="ARBA" id="ARBA00031517"/>
    </source>
</evidence>
<dbReference type="NCBIfam" id="TIGR01359">
    <property type="entry name" value="UMP_CMP_kin_fam"/>
    <property type="match status" value="1"/>
</dbReference>
<dbReference type="HAMAP" id="MF_00235">
    <property type="entry name" value="Adenylate_kinase_Adk"/>
    <property type="match status" value="1"/>
</dbReference>
<dbReference type="PANTHER" id="PTHR23359">
    <property type="entry name" value="NUCLEOTIDE KINASE"/>
    <property type="match status" value="1"/>
</dbReference>